<dbReference type="PANTHER" id="PTHR43377">
    <property type="entry name" value="BILIVERDIN REDUCTASE A"/>
    <property type="match status" value="1"/>
</dbReference>
<name>A0A1I5YM24_9FIRM</name>
<proteinExistence type="inferred from homology"/>
<gene>
    <name evidence="4" type="ORF">SAMN05444406_1531</name>
</gene>
<evidence type="ECO:0000259" key="2">
    <source>
        <dbReference type="Pfam" id="PF01408"/>
    </source>
</evidence>
<dbReference type="RefSeq" id="WP_025748116.1">
    <property type="nucleotide sequence ID" value="NZ_FOXR01000053.1"/>
</dbReference>
<dbReference type="STRING" id="937334.SAMN05444406_1531"/>
<evidence type="ECO:0000313" key="4">
    <source>
        <dbReference type="EMBL" id="SFQ45271.1"/>
    </source>
</evidence>
<comment type="similarity">
    <text evidence="1">Belongs to the Gfo/Idh/MocA family.</text>
</comment>
<dbReference type="GO" id="GO:0000166">
    <property type="term" value="F:nucleotide binding"/>
    <property type="evidence" value="ECO:0007669"/>
    <property type="project" value="InterPro"/>
</dbReference>
<organism evidence="4 5">
    <name type="scientific">Caldicoprobacter faecalis</name>
    <dbReference type="NCBI Taxonomy" id="937334"/>
    <lineage>
        <taxon>Bacteria</taxon>
        <taxon>Bacillati</taxon>
        <taxon>Bacillota</taxon>
        <taxon>Clostridia</taxon>
        <taxon>Caldicoprobacterales</taxon>
        <taxon>Caldicoprobacteraceae</taxon>
        <taxon>Caldicoprobacter</taxon>
    </lineage>
</organism>
<dbReference type="SUPFAM" id="SSF55347">
    <property type="entry name" value="Glyceraldehyde-3-phosphate dehydrogenase-like, C-terminal domain"/>
    <property type="match status" value="1"/>
</dbReference>
<dbReference type="InterPro" id="IPR000683">
    <property type="entry name" value="Gfo/Idh/MocA-like_OxRdtase_N"/>
</dbReference>
<dbReference type="InterPro" id="IPR036291">
    <property type="entry name" value="NAD(P)-bd_dom_sf"/>
</dbReference>
<dbReference type="Pfam" id="PF02894">
    <property type="entry name" value="GFO_IDH_MocA_C"/>
    <property type="match status" value="1"/>
</dbReference>
<reference evidence="4 5" key="1">
    <citation type="submission" date="2016-10" db="EMBL/GenBank/DDBJ databases">
        <authorList>
            <person name="de Groot N.N."/>
        </authorList>
    </citation>
    <scope>NUCLEOTIDE SEQUENCE [LARGE SCALE GENOMIC DNA]</scope>
    <source>
        <strain evidence="4 5">DSM 20678</strain>
    </source>
</reference>
<dbReference type="SUPFAM" id="SSF51735">
    <property type="entry name" value="NAD(P)-binding Rossmann-fold domains"/>
    <property type="match status" value="1"/>
</dbReference>
<dbReference type="Pfam" id="PF01408">
    <property type="entry name" value="GFO_IDH_MocA"/>
    <property type="match status" value="1"/>
</dbReference>
<evidence type="ECO:0000313" key="5">
    <source>
        <dbReference type="Proteomes" id="UP000198577"/>
    </source>
</evidence>
<accession>A0A1I5YM24</accession>
<dbReference type="EMBL" id="FOXR01000053">
    <property type="protein sequence ID" value="SFQ45271.1"/>
    <property type="molecule type" value="Genomic_DNA"/>
</dbReference>
<protein>
    <submittedName>
        <fullName evidence="4">Oxidoreductase family, C-terminal alpha/beta domain</fullName>
    </submittedName>
</protein>
<dbReference type="Proteomes" id="UP000198577">
    <property type="component" value="Unassembled WGS sequence"/>
</dbReference>
<dbReference type="Gene3D" id="3.30.360.10">
    <property type="entry name" value="Dihydrodipicolinate Reductase, domain 2"/>
    <property type="match status" value="1"/>
</dbReference>
<dbReference type="AlphaFoldDB" id="A0A1I5YM24"/>
<feature type="domain" description="Gfo/Idh/MocA-like oxidoreductase C-terminal" evidence="3">
    <location>
        <begin position="142"/>
        <end position="426"/>
    </location>
</feature>
<feature type="domain" description="Gfo/Idh/MocA-like oxidoreductase N-terminal" evidence="2">
    <location>
        <begin position="8"/>
        <end position="128"/>
    </location>
</feature>
<evidence type="ECO:0000259" key="3">
    <source>
        <dbReference type="Pfam" id="PF02894"/>
    </source>
</evidence>
<dbReference type="OrthoDB" id="9781966at2"/>
<keyword evidence="5" id="KW-1185">Reference proteome</keyword>
<evidence type="ECO:0000256" key="1">
    <source>
        <dbReference type="ARBA" id="ARBA00010928"/>
    </source>
</evidence>
<dbReference type="InterPro" id="IPR004104">
    <property type="entry name" value="Gfo/Idh/MocA-like_OxRdtase_C"/>
</dbReference>
<dbReference type="PANTHER" id="PTHR43377:SF2">
    <property type="entry name" value="BINDING ROSSMANN FOLD OXIDOREDUCTASE, PUTATIVE (AFU_ORTHOLOGUE AFUA_4G00560)-RELATED"/>
    <property type="match status" value="1"/>
</dbReference>
<dbReference type="Gene3D" id="3.40.50.720">
    <property type="entry name" value="NAD(P)-binding Rossmann-like Domain"/>
    <property type="match status" value="1"/>
</dbReference>
<dbReference type="InterPro" id="IPR051450">
    <property type="entry name" value="Gfo/Idh/MocA_Oxidoreductases"/>
</dbReference>
<sequence>MPNGKPITAVIVGAGHRSLLYGSYALRHPDQFKIVGVVDPDPIRRNEACKMFSIPQENVFASIDELLERPIIADAAINGTMDSLHVPLTIPLLKKGYNVLLEKPIGISKEEVLSLWRTAQETGKLVMICHVLRYAPFYVEIKKVVAAGKIGKVVHIETAENVSYHHMATAFIRGKWNSKARCGSSILMAKCCHDLDIISWLKSGVAPTSVTSFGHLTQFKKENAPEGAGTRCLTDCKIEDRCPYSAKRLYIDKGLWSFYAWESIEHLGGSKAPKEVKIESLKTNNPYGRCVWHCDNDVVDHQSVIVQFEDGCIAVHNLIGATARPCRTIHIVGTQGEIEGVMEDGQFVIRYPSLEVGEEYVEEVVKVDVRNEMHGGGDLRLVEDFVRRLGGEAPSISSTGLEDSIYGHLIGFAADQSMVEKRSIEVKIQ</sequence>